<dbReference type="Pfam" id="PF02348">
    <property type="entry name" value="CTP_transf_3"/>
    <property type="match status" value="1"/>
</dbReference>
<name>A0A9X2F2H9_9SPHI</name>
<proteinExistence type="predicted"/>
<evidence type="ECO:0000313" key="2">
    <source>
        <dbReference type="Proteomes" id="UP001155182"/>
    </source>
</evidence>
<keyword evidence="2" id="KW-1185">Reference proteome</keyword>
<dbReference type="GO" id="GO:0005829">
    <property type="term" value="C:cytosol"/>
    <property type="evidence" value="ECO:0007669"/>
    <property type="project" value="TreeGrafter"/>
</dbReference>
<protein>
    <submittedName>
        <fullName evidence="1">Glycosyltransferase family protein</fullName>
    </submittedName>
</protein>
<dbReference type="Gene3D" id="3.90.550.10">
    <property type="entry name" value="Spore Coat Polysaccharide Biosynthesis Protein SpsA, Chain A"/>
    <property type="match status" value="1"/>
</dbReference>
<dbReference type="Proteomes" id="UP001155182">
    <property type="component" value="Unassembled WGS sequence"/>
</dbReference>
<dbReference type="PANTHER" id="PTHR42866:SF1">
    <property type="entry name" value="SPORE COAT POLYSACCHARIDE BIOSYNTHESIS PROTEIN SPSF"/>
    <property type="match status" value="1"/>
</dbReference>
<dbReference type="SUPFAM" id="SSF53448">
    <property type="entry name" value="Nucleotide-diphospho-sugar transferases"/>
    <property type="match status" value="1"/>
</dbReference>
<dbReference type="PANTHER" id="PTHR42866">
    <property type="entry name" value="3-DEOXY-MANNO-OCTULOSONATE CYTIDYLYLTRANSFERASE"/>
    <property type="match status" value="1"/>
</dbReference>
<evidence type="ECO:0000313" key="1">
    <source>
        <dbReference type="EMBL" id="MCO4292939.1"/>
    </source>
</evidence>
<reference evidence="1" key="1">
    <citation type="submission" date="2022-06" db="EMBL/GenBank/DDBJ databases">
        <title>Solitalea sp. MAHUQ-68 isolated from rhizospheric soil.</title>
        <authorList>
            <person name="Huq M.A."/>
        </authorList>
    </citation>
    <scope>NUCLEOTIDE SEQUENCE</scope>
    <source>
        <strain evidence="1">MAHUQ-68</strain>
    </source>
</reference>
<organism evidence="1 2">
    <name type="scientific">Solitalea agri</name>
    <dbReference type="NCBI Taxonomy" id="2953739"/>
    <lineage>
        <taxon>Bacteria</taxon>
        <taxon>Pseudomonadati</taxon>
        <taxon>Bacteroidota</taxon>
        <taxon>Sphingobacteriia</taxon>
        <taxon>Sphingobacteriales</taxon>
        <taxon>Sphingobacteriaceae</taxon>
        <taxon>Solitalea</taxon>
    </lineage>
</organism>
<dbReference type="CDD" id="cd02518">
    <property type="entry name" value="GT2_SpsF"/>
    <property type="match status" value="1"/>
</dbReference>
<sequence>MKIGIISQARMTSTRLPGKILLKAGGQVMLKHHVNRLAWSGLPIYIATTTNETDDPVVAFAELNGISFFRGDEENVLSRYYGCAKENGLDVIVRVTSDCPLIDGDLIKSAVNYYKQHYTPNLYVSNALERTYPRGLDFEIFSFALLEEAFQNATLLSDIEHVTPYIHQNRSGKVEFHHIKNETDKSAYRITLDTEDDFKLIKTLFEEYSAAALSYKQLISLLDYMPDLVAINAHIEQKKL</sequence>
<comment type="caution">
    <text evidence="1">The sequence shown here is derived from an EMBL/GenBank/DDBJ whole genome shotgun (WGS) entry which is preliminary data.</text>
</comment>
<accession>A0A9X2F2H9</accession>
<dbReference type="InterPro" id="IPR029044">
    <property type="entry name" value="Nucleotide-diphossugar_trans"/>
</dbReference>
<dbReference type="InterPro" id="IPR003329">
    <property type="entry name" value="Cytidylyl_trans"/>
</dbReference>
<gene>
    <name evidence="1" type="ORF">NF867_08705</name>
</gene>
<dbReference type="AlphaFoldDB" id="A0A9X2F2H9"/>
<dbReference type="EMBL" id="JAMWYS010000028">
    <property type="protein sequence ID" value="MCO4292939.1"/>
    <property type="molecule type" value="Genomic_DNA"/>
</dbReference>
<dbReference type="RefSeq" id="WP_252587430.1">
    <property type="nucleotide sequence ID" value="NZ_JAMWYS010000028.1"/>
</dbReference>